<name>A0A1T4N7B7_9BACT</name>
<evidence type="ECO:0000313" key="3">
    <source>
        <dbReference type="EMBL" id="SJZ75149.1"/>
    </source>
</evidence>
<dbReference type="InterPro" id="IPR024311">
    <property type="entry name" value="Lipocalin-like"/>
</dbReference>
<dbReference type="Gene3D" id="2.40.128.350">
    <property type="match status" value="1"/>
</dbReference>
<protein>
    <submittedName>
        <fullName evidence="3">Calycin-like beta-barrel domain-containing protein</fullName>
    </submittedName>
</protein>
<dbReference type="STRING" id="28136.SAMN02745202_00970"/>
<dbReference type="RefSeq" id="WP_234400905.1">
    <property type="nucleotide sequence ID" value="NZ_FUXK01000009.1"/>
</dbReference>
<proteinExistence type="predicted"/>
<reference evidence="3 4" key="1">
    <citation type="submission" date="2017-02" db="EMBL/GenBank/DDBJ databases">
        <authorList>
            <person name="Peterson S.W."/>
        </authorList>
    </citation>
    <scope>NUCLEOTIDE SEQUENCE [LARGE SCALE GENOMIC DNA]</scope>
    <source>
        <strain evidence="3 4">ATCC 43324</strain>
    </source>
</reference>
<feature type="signal peptide" evidence="1">
    <location>
        <begin position="1"/>
        <end position="23"/>
    </location>
</feature>
<dbReference type="EMBL" id="FUXK01000009">
    <property type="protein sequence ID" value="SJZ75149.1"/>
    <property type="molecule type" value="Genomic_DNA"/>
</dbReference>
<organism evidence="3 4">
    <name type="scientific">Segatella oulorum</name>
    <dbReference type="NCBI Taxonomy" id="28136"/>
    <lineage>
        <taxon>Bacteria</taxon>
        <taxon>Pseudomonadati</taxon>
        <taxon>Bacteroidota</taxon>
        <taxon>Bacteroidia</taxon>
        <taxon>Bacteroidales</taxon>
        <taxon>Prevotellaceae</taxon>
        <taxon>Segatella</taxon>
    </lineage>
</organism>
<feature type="domain" description="Lipocalin-like" evidence="2">
    <location>
        <begin position="34"/>
        <end position="158"/>
    </location>
</feature>
<evidence type="ECO:0000259" key="2">
    <source>
        <dbReference type="Pfam" id="PF13944"/>
    </source>
</evidence>
<evidence type="ECO:0000313" key="4">
    <source>
        <dbReference type="Proteomes" id="UP000190065"/>
    </source>
</evidence>
<dbReference type="AlphaFoldDB" id="A0A1T4N7B7"/>
<dbReference type="Proteomes" id="UP000190065">
    <property type="component" value="Unassembled WGS sequence"/>
</dbReference>
<evidence type="ECO:0000256" key="1">
    <source>
        <dbReference type="SAM" id="SignalP"/>
    </source>
</evidence>
<dbReference type="Pfam" id="PF13944">
    <property type="entry name" value="Calycin_like"/>
    <property type="match status" value="1"/>
</dbReference>
<keyword evidence="1" id="KW-0732">Signal</keyword>
<sequence length="160" mass="17596">MQKRIFSLLMLLWCIVSLNSVYAANEAHVGDRVAYSGTLTRVYMNGEKASGQAVKAFVTKTSEHTYTIELQEFKAGKMPGTIQVMAKDVSVSADGSFNMPSMQNIIMLKLFVLFKIKSSFNASLSGTITSDGRLTFTVTSVNAKYFGIPFKAIVTFKGHQ</sequence>
<gene>
    <name evidence="3" type="ORF">SAMN02745202_00970</name>
</gene>
<accession>A0A1T4N7B7</accession>
<feature type="chain" id="PRO_5013046561" evidence="1">
    <location>
        <begin position="24"/>
        <end position="160"/>
    </location>
</feature>